<dbReference type="STRING" id="311410.LA5095_03506"/>
<keyword evidence="4" id="KW-1185">Reference proteome</keyword>
<dbReference type="RefSeq" id="WP_055117223.1">
    <property type="nucleotide sequence ID" value="NZ_CXWA01000004.1"/>
</dbReference>
<sequence length="216" mass="24543">MKLYVTDLSPNSRRVLAVMHQLGLAGETEVQKFNLVEGQHRSEDFREINPNMKVPVLVDGDFKLWEANPIMIYMSDRQGAEEFCPSDSATRIEILRWISWEVQHFNRAIGDITWETVAKQFFNMGEPDAEKIKAGQENFRRFAAVLEEHLADRDFILGDKPTVADFAVGSHSALALYPQSQVPLLEFPKVLAWFQRLETLPAWAKTAPQAPAEAAE</sequence>
<dbReference type="Proteomes" id="UP000049983">
    <property type="component" value="Unassembled WGS sequence"/>
</dbReference>
<dbReference type="AlphaFoldDB" id="A0A0M6ZC40"/>
<dbReference type="Pfam" id="PF13417">
    <property type="entry name" value="GST_N_3"/>
    <property type="match status" value="1"/>
</dbReference>
<dbReference type="GO" id="GO:0018834">
    <property type="term" value="F:dichloromethane dehalogenase activity"/>
    <property type="evidence" value="ECO:0007669"/>
    <property type="project" value="UniProtKB-EC"/>
</dbReference>
<dbReference type="Pfam" id="PF13410">
    <property type="entry name" value="GST_C_2"/>
    <property type="match status" value="1"/>
</dbReference>
<proteinExistence type="predicted"/>
<protein>
    <submittedName>
        <fullName evidence="3">Dichloromethane dehalogenase</fullName>
        <ecNumber evidence="3">4.5.1.3</ecNumber>
    </submittedName>
</protein>
<evidence type="ECO:0000313" key="4">
    <source>
        <dbReference type="Proteomes" id="UP000049983"/>
    </source>
</evidence>
<dbReference type="PANTHER" id="PTHR44051">
    <property type="entry name" value="GLUTATHIONE S-TRANSFERASE-RELATED"/>
    <property type="match status" value="1"/>
</dbReference>
<feature type="domain" description="GST C-terminal" evidence="2">
    <location>
        <begin position="87"/>
        <end position="214"/>
    </location>
</feature>
<keyword evidence="3" id="KW-0456">Lyase</keyword>
<dbReference type="SFLD" id="SFLDS00019">
    <property type="entry name" value="Glutathione_Transferase_(cytos"/>
    <property type="match status" value="1"/>
</dbReference>
<dbReference type="Gene3D" id="3.40.30.10">
    <property type="entry name" value="Glutaredoxin"/>
    <property type="match status" value="1"/>
</dbReference>
<reference evidence="4" key="1">
    <citation type="submission" date="2015-07" db="EMBL/GenBank/DDBJ databases">
        <authorList>
            <person name="Rodrigo-Torres Lidia"/>
            <person name="Arahal R.David."/>
        </authorList>
    </citation>
    <scope>NUCLEOTIDE SEQUENCE [LARGE SCALE GENOMIC DNA]</scope>
    <source>
        <strain evidence="4">CECT 5096</strain>
    </source>
</reference>
<dbReference type="InterPro" id="IPR010987">
    <property type="entry name" value="Glutathione-S-Trfase_C-like"/>
</dbReference>
<accession>A0A0M6ZC40</accession>
<dbReference type="OrthoDB" id="9810080at2"/>
<dbReference type="PROSITE" id="PS50404">
    <property type="entry name" value="GST_NTER"/>
    <property type="match status" value="1"/>
</dbReference>
<dbReference type="InterPro" id="IPR036282">
    <property type="entry name" value="Glutathione-S-Trfase_C_sf"/>
</dbReference>
<dbReference type="EMBL" id="CXWC01000013">
    <property type="protein sequence ID" value="CTQ76548.1"/>
    <property type="molecule type" value="Genomic_DNA"/>
</dbReference>
<dbReference type="Gene3D" id="1.20.1050.10">
    <property type="match status" value="1"/>
</dbReference>
<dbReference type="PANTHER" id="PTHR44051:SF14">
    <property type="entry name" value="GLUTATHIONE S-TRANSFERASE II"/>
    <property type="match status" value="1"/>
</dbReference>
<evidence type="ECO:0000259" key="1">
    <source>
        <dbReference type="PROSITE" id="PS50404"/>
    </source>
</evidence>
<dbReference type="EC" id="4.5.1.3" evidence="3"/>
<dbReference type="InterPro" id="IPR040079">
    <property type="entry name" value="Glutathione_S-Trfase"/>
</dbReference>
<evidence type="ECO:0000313" key="3">
    <source>
        <dbReference type="EMBL" id="CTQ76548.1"/>
    </source>
</evidence>
<name>A0A0M6ZC40_9HYPH</name>
<dbReference type="GeneID" id="97672069"/>
<organism evidence="3 4">
    <name type="scientific">Roseibium album</name>
    <dbReference type="NCBI Taxonomy" id="311410"/>
    <lineage>
        <taxon>Bacteria</taxon>
        <taxon>Pseudomonadati</taxon>
        <taxon>Pseudomonadota</taxon>
        <taxon>Alphaproteobacteria</taxon>
        <taxon>Hyphomicrobiales</taxon>
        <taxon>Stappiaceae</taxon>
        <taxon>Roseibium</taxon>
    </lineage>
</organism>
<dbReference type="SUPFAM" id="SSF52833">
    <property type="entry name" value="Thioredoxin-like"/>
    <property type="match status" value="1"/>
</dbReference>
<dbReference type="PROSITE" id="PS50405">
    <property type="entry name" value="GST_CTER"/>
    <property type="match status" value="1"/>
</dbReference>
<gene>
    <name evidence="3" type="primary">dcmA</name>
    <name evidence="3" type="ORF">LA5096_04788</name>
</gene>
<dbReference type="SFLD" id="SFLDG00358">
    <property type="entry name" value="Main_(cytGST)"/>
    <property type="match status" value="1"/>
</dbReference>
<evidence type="ECO:0000259" key="2">
    <source>
        <dbReference type="PROSITE" id="PS50405"/>
    </source>
</evidence>
<feature type="domain" description="GST N-terminal" evidence="1">
    <location>
        <begin position="1"/>
        <end position="82"/>
    </location>
</feature>
<dbReference type="InterPro" id="IPR004045">
    <property type="entry name" value="Glutathione_S-Trfase_N"/>
</dbReference>
<dbReference type="SUPFAM" id="SSF47616">
    <property type="entry name" value="GST C-terminal domain-like"/>
    <property type="match status" value="1"/>
</dbReference>
<dbReference type="InterPro" id="IPR036249">
    <property type="entry name" value="Thioredoxin-like_sf"/>
</dbReference>